<feature type="compositionally biased region" description="Polar residues" evidence="1">
    <location>
        <begin position="16"/>
        <end position="25"/>
    </location>
</feature>
<evidence type="ECO:0000313" key="2">
    <source>
        <dbReference type="EMBL" id="EIM94525.1"/>
    </source>
</evidence>
<comment type="caution">
    <text evidence="2">The sequence shown here is derived from an EMBL/GenBank/DDBJ whole genome shotgun (WGS) entry which is preliminary data.</text>
</comment>
<proteinExistence type="predicted"/>
<organism evidence="2 3">
    <name type="scientific">Paraburkholderia hospita</name>
    <dbReference type="NCBI Taxonomy" id="169430"/>
    <lineage>
        <taxon>Bacteria</taxon>
        <taxon>Pseudomonadati</taxon>
        <taxon>Pseudomonadota</taxon>
        <taxon>Betaproteobacteria</taxon>
        <taxon>Burkholderiales</taxon>
        <taxon>Burkholderiaceae</taxon>
        <taxon>Paraburkholderia</taxon>
    </lineage>
</organism>
<feature type="region of interest" description="Disordered" evidence="1">
    <location>
        <begin position="16"/>
        <end position="77"/>
    </location>
</feature>
<sequence>MATQWSLQYTEFVTKQQQTENNRVQAKQRISGAHSKLSTASASKSRLKMTAPNINFKRPMRLNPRDSASDKRQPRDF</sequence>
<protein>
    <submittedName>
        <fullName evidence="2">Uncharacterized protein</fullName>
    </submittedName>
</protein>
<keyword evidence="3" id="KW-1185">Reference proteome</keyword>
<dbReference type="EMBL" id="AKAU01000270">
    <property type="protein sequence ID" value="EIM94525.1"/>
    <property type="molecule type" value="Genomic_DNA"/>
</dbReference>
<feature type="compositionally biased region" description="Basic and acidic residues" evidence="1">
    <location>
        <begin position="63"/>
        <end position="77"/>
    </location>
</feature>
<evidence type="ECO:0000313" key="3">
    <source>
        <dbReference type="Proteomes" id="UP000004980"/>
    </source>
</evidence>
<evidence type="ECO:0000256" key="1">
    <source>
        <dbReference type="SAM" id="MobiDB-lite"/>
    </source>
</evidence>
<reference evidence="2 3" key="1">
    <citation type="journal article" date="2012" name="J. Bacteriol.">
        <title>Draft Genome Sequence of the Soil Bacterium Burkholderia terrae Strain BS001, Which Interacts with Fungal Surface Structures.</title>
        <authorList>
            <person name="Nazir R."/>
            <person name="Hansen M.A."/>
            <person name="Sorensen S."/>
            <person name="van Elsas J.D."/>
        </authorList>
    </citation>
    <scope>NUCLEOTIDE SEQUENCE [LARGE SCALE GENOMIC DNA]</scope>
    <source>
        <strain evidence="2 3">BS001</strain>
    </source>
</reference>
<gene>
    <name evidence="2" type="ORF">WQE_43784</name>
</gene>
<dbReference type="Proteomes" id="UP000004980">
    <property type="component" value="Unassembled WGS sequence"/>
</dbReference>
<accession>A0ABP2P9X6</accession>
<name>A0ABP2P9X6_9BURK</name>